<protein>
    <recommendedName>
        <fullName evidence="4">Molybdenum ABC transporter permease</fullName>
    </recommendedName>
</protein>
<feature type="transmembrane region" description="Helical" evidence="1">
    <location>
        <begin position="50"/>
        <end position="71"/>
    </location>
</feature>
<evidence type="ECO:0000313" key="3">
    <source>
        <dbReference type="Proteomes" id="UP000829998"/>
    </source>
</evidence>
<dbReference type="Proteomes" id="UP000829998">
    <property type="component" value="Chromosome"/>
</dbReference>
<proteinExistence type="predicted"/>
<evidence type="ECO:0000313" key="2">
    <source>
        <dbReference type="EMBL" id="UPZ14264.1"/>
    </source>
</evidence>
<feature type="transmembrane region" description="Helical" evidence="1">
    <location>
        <begin position="6"/>
        <end position="23"/>
    </location>
</feature>
<keyword evidence="1" id="KW-0812">Transmembrane</keyword>
<dbReference type="RefSeq" id="WP_248726567.1">
    <property type="nucleotide sequence ID" value="NZ_CP096829.1"/>
</dbReference>
<name>A0ABY4LPW0_9FLAO</name>
<organism evidence="2 3">
    <name type="scientific">Flavobacterium humidisoli</name>
    <dbReference type="NCBI Taxonomy" id="2937442"/>
    <lineage>
        <taxon>Bacteria</taxon>
        <taxon>Pseudomonadati</taxon>
        <taxon>Bacteroidota</taxon>
        <taxon>Flavobacteriia</taxon>
        <taxon>Flavobacteriales</taxon>
        <taxon>Flavobacteriaceae</taxon>
        <taxon>Flavobacterium</taxon>
    </lineage>
</organism>
<sequence>MVELVFVLLIMIAIGSFIYIKKYKNNGKPEAGIKRDNLLDYYKDYSNLKLYWTSISFIVLGVVVLVVILILELVF</sequence>
<evidence type="ECO:0008006" key="4">
    <source>
        <dbReference type="Google" id="ProtNLM"/>
    </source>
</evidence>
<keyword evidence="1" id="KW-1133">Transmembrane helix</keyword>
<evidence type="ECO:0000256" key="1">
    <source>
        <dbReference type="SAM" id="Phobius"/>
    </source>
</evidence>
<accession>A0ABY4LPW0</accession>
<gene>
    <name evidence="2" type="ORF">M0M44_16025</name>
</gene>
<keyword evidence="3" id="KW-1185">Reference proteome</keyword>
<reference evidence="2 3" key="1">
    <citation type="submission" date="2022-04" db="EMBL/GenBank/DDBJ databases">
        <authorList>
            <person name="Ra J.-S."/>
            <person name="Kim S.-B."/>
        </authorList>
    </citation>
    <scope>NUCLEOTIDE SEQUENCE [LARGE SCALE GENOMIC DNA]</scope>
    <source>
        <strain evidence="2 3">MMS21-Er5</strain>
    </source>
</reference>
<keyword evidence="1" id="KW-0472">Membrane</keyword>
<dbReference type="EMBL" id="CP096829">
    <property type="protein sequence ID" value="UPZ14264.1"/>
    <property type="molecule type" value="Genomic_DNA"/>
</dbReference>